<organism evidence="1 2">
    <name type="scientific">Salinihabitans flavidus</name>
    <dbReference type="NCBI Taxonomy" id="569882"/>
    <lineage>
        <taxon>Bacteria</taxon>
        <taxon>Pseudomonadati</taxon>
        <taxon>Pseudomonadota</taxon>
        <taxon>Alphaproteobacteria</taxon>
        <taxon>Rhodobacterales</taxon>
        <taxon>Roseobacteraceae</taxon>
        <taxon>Salinihabitans</taxon>
    </lineage>
</organism>
<dbReference type="RefSeq" id="WP_093116517.1">
    <property type="nucleotide sequence ID" value="NZ_FODS01000005.1"/>
</dbReference>
<sequence length="98" mass="11095">MDLYIIRRHGIWASDAELQATGEESIRVGEDMKDRLRWIRSYAVNEEDGRIGSVCIYEASDPDAIREHGRRIGAPSEDFQIVRGLTVQRPDPEPAPTS</sequence>
<evidence type="ECO:0000313" key="1">
    <source>
        <dbReference type="EMBL" id="SEO43041.1"/>
    </source>
</evidence>
<accession>A0A1H8PMN7</accession>
<dbReference type="EMBL" id="FODS01000005">
    <property type="protein sequence ID" value="SEO43041.1"/>
    <property type="molecule type" value="Genomic_DNA"/>
</dbReference>
<dbReference type="Pfam" id="PF14026">
    <property type="entry name" value="SCO4226-like"/>
    <property type="match status" value="1"/>
</dbReference>
<name>A0A1H8PMN7_9RHOB</name>
<reference evidence="1 2" key="1">
    <citation type="submission" date="2016-10" db="EMBL/GenBank/DDBJ databases">
        <authorList>
            <person name="de Groot N.N."/>
        </authorList>
    </citation>
    <scope>NUCLEOTIDE SEQUENCE [LARGE SCALE GENOMIC DNA]</scope>
    <source>
        <strain evidence="1 2">DSM 27842</strain>
    </source>
</reference>
<proteinExistence type="predicted"/>
<protein>
    <recommendedName>
        <fullName evidence="3">DUF4242 domain-containing protein</fullName>
    </recommendedName>
</protein>
<dbReference type="Proteomes" id="UP000198893">
    <property type="component" value="Unassembled WGS sequence"/>
</dbReference>
<dbReference type="OrthoDB" id="9800027at2"/>
<dbReference type="InterPro" id="IPR025336">
    <property type="entry name" value="SCO4226-like"/>
</dbReference>
<gene>
    <name evidence="1" type="ORF">SAMN04490248_10562</name>
</gene>
<evidence type="ECO:0000313" key="2">
    <source>
        <dbReference type="Proteomes" id="UP000198893"/>
    </source>
</evidence>
<dbReference type="AlphaFoldDB" id="A0A1H8PMN7"/>
<evidence type="ECO:0008006" key="3">
    <source>
        <dbReference type="Google" id="ProtNLM"/>
    </source>
</evidence>
<keyword evidence="2" id="KW-1185">Reference proteome</keyword>